<dbReference type="PANTHER" id="PTHR43597:SF5">
    <property type="entry name" value="SUFE-LIKE PROTEIN 2, CHLOROPLASTIC"/>
    <property type="match status" value="1"/>
</dbReference>
<reference evidence="3 4" key="1">
    <citation type="submission" date="2015-09" db="EMBL/GenBank/DDBJ databases">
        <title>Genome announcement of multiple Pseudomonas syringae strains.</title>
        <authorList>
            <person name="Thakur S."/>
            <person name="Wang P.W."/>
            <person name="Gong Y."/>
            <person name="Weir B.S."/>
            <person name="Guttman D.S."/>
        </authorList>
    </citation>
    <scope>NUCLEOTIDE SEQUENCE [LARGE SCALE GENOMIC DNA]</scope>
    <source>
        <strain evidence="3 4">ICMP2802</strain>
    </source>
</reference>
<evidence type="ECO:0000256" key="1">
    <source>
        <dbReference type="ARBA" id="ARBA00010282"/>
    </source>
</evidence>
<dbReference type="EMBL" id="LJPM01000155">
    <property type="protein sequence ID" value="KPW23206.1"/>
    <property type="molecule type" value="Genomic_DNA"/>
</dbReference>
<evidence type="ECO:0000259" key="2">
    <source>
        <dbReference type="Pfam" id="PF02657"/>
    </source>
</evidence>
<feature type="non-terminal residue" evidence="3">
    <location>
        <position position="143"/>
    </location>
</feature>
<dbReference type="Proteomes" id="UP000050297">
    <property type="component" value="Unassembled WGS sequence"/>
</dbReference>
<protein>
    <submittedName>
        <fullName evidence="3">Cysteine desulfurase, sulfur acceptor protein CsdE</fullName>
    </submittedName>
</protein>
<organism evidence="3 4">
    <name type="scientific">Pseudomonas syringae pv. aceris</name>
    <dbReference type="NCBI Taxonomy" id="199198"/>
    <lineage>
        <taxon>Bacteria</taxon>
        <taxon>Pseudomonadati</taxon>
        <taxon>Pseudomonadota</taxon>
        <taxon>Gammaproteobacteria</taxon>
        <taxon>Pseudomonadales</taxon>
        <taxon>Pseudomonadaceae</taxon>
        <taxon>Pseudomonas</taxon>
        <taxon>Pseudomonas syringae</taxon>
    </lineage>
</organism>
<dbReference type="Pfam" id="PF02657">
    <property type="entry name" value="SufE"/>
    <property type="match status" value="1"/>
</dbReference>
<dbReference type="SUPFAM" id="SSF82649">
    <property type="entry name" value="SufE/NifU"/>
    <property type="match status" value="1"/>
</dbReference>
<sequence>MRDAAVQDPWPARRDSRVTGAVQRFGRSAAVLQRTGSGTGAASMSLPPLAQTALDSFSRPQGWEQRARLLMQWGDQLAPLSDEERTDDNLVHGCESKVWLTGEVSDNAWLFRAGSDARLIRGLVALLLARVNGLSDRELAAVD</sequence>
<dbReference type="InterPro" id="IPR003808">
    <property type="entry name" value="Fe-S_metab-assoc_dom"/>
</dbReference>
<proteinExistence type="inferred from homology"/>
<comment type="caution">
    <text evidence="3">The sequence shown here is derived from an EMBL/GenBank/DDBJ whole genome shotgun (WGS) entry which is preliminary data.</text>
</comment>
<evidence type="ECO:0000313" key="4">
    <source>
        <dbReference type="Proteomes" id="UP000050297"/>
    </source>
</evidence>
<gene>
    <name evidence="3" type="ORF">ALO91_05530</name>
</gene>
<comment type="similarity">
    <text evidence="1">Belongs to the SufE family.</text>
</comment>
<accession>A0A0N8QES5</accession>
<feature type="domain" description="Fe-S metabolism associated" evidence="2">
    <location>
        <begin position="55"/>
        <end position="143"/>
    </location>
</feature>
<dbReference type="PANTHER" id="PTHR43597">
    <property type="entry name" value="SULFUR ACCEPTOR PROTEIN CSDE"/>
    <property type="match status" value="1"/>
</dbReference>
<dbReference type="Gene3D" id="3.90.1010.10">
    <property type="match status" value="1"/>
</dbReference>
<evidence type="ECO:0000313" key="3">
    <source>
        <dbReference type="EMBL" id="KPW23206.1"/>
    </source>
</evidence>
<dbReference type="AlphaFoldDB" id="A0A0N8QES5"/>
<name>A0A0N8QES5_PSESX</name>